<comment type="cofactor">
    <cofactor evidence="4">
        <name>Mg(2+)</name>
        <dbReference type="ChEBI" id="CHEBI:18420"/>
    </cofactor>
</comment>
<keyword evidence="1 4" id="KW-0479">Metal-binding</keyword>
<dbReference type="RefSeq" id="WP_301199282.1">
    <property type="nucleotide sequence ID" value="NZ_JAPDPI010000017.1"/>
</dbReference>
<dbReference type="GO" id="GO:0007165">
    <property type="term" value="P:signal transduction"/>
    <property type="evidence" value="ECO:0007669"/>
    <property type="project" value="TreeGrafter"/>
</dbReference>
<dbReference type="PROSITE" id="PS00629">
    <property type="entry name" value="IMP_1"/>
    <property type="match status" value="1"/>
</dbReference>
<dbReference type="GO" id="GO:0006020">
    <property type="term" value="P:inositol metabolic process"/>
    <property type="evidence" value="ECO:0007669"/>
    <property type="project" value="TreeGrafter"/>
</dbReference>
<evidence type="ECO:0000256" key="3">
    <source>
        <dbReference type="ARBA" id="ARBA00022842"/>
    </source>
</evidence>
<evidence type="ECO:0008006" key="7">
    <source>
        <dbReference type="Google" id="ProtNLM"/>
    </source>
</evidence>
<evidence type="ECO:0000256" key="2">
    <source>
        <dbReference type="ARBA" id="ARBA00022801"/>
    </source>
</evidence>
<dbReference type="PRINTS" id="PR00377">
    <property type="entry name" value="IMPHPHTASES"/>
</dbReference>
<dbReference type="PANTHER" id="PTHR20854:SF4">
    <property type="entry name" value="INOSITOL-1-MONOPHOSPHATASE-RELATED"/>
    <property type="match status" value="1"/>
</dbReference>
<proteinExistence type="predicted"/>
<feature type="binding site" evidence="4">
    <location>
        <position position="105"/>
    </location>
    <ligand>
        <name>Mg(2+)</name>
        <dbReference type="ChEBI" id="CHEBI:18420"/>
        <label>1</label>
        <note>catalytic</note>
    </ligand>
</feature>
<feature type="binding site" evidence="4">
    <location>
        <position position="87"/>
    </location>
    <ligand>
        <name>Mg(2+)</name>
        <dbReference type="ChEBI" id="CHEBI:18420"/>
        <label>1</label>
        <note>catalytic</note>
    </ligand>
</feature>
<protein>
    <recommendedName>
        <fullName evidence="7">Inositol monophosphatase</fullName>
    </recommendedName>
</protein>
<evidence type="ECO:0000313" key="6">
    <source>
        <dbReference type="Proteomes" id="UP001207408"/>
    </source>
</evidence>
<dbReference type="InterPro" id="IPR020583">
    <property type="entry name" value="Inositol_monoP_metal-BS"/>
</dbReference>
<feature type="binding site" evidence="4">
    <location>
        <position position="108"/>
    </location>
    <ligand>
        <name>Mg(2+)</name>
        <dbReference type="ChEBI" id="CHEBI:18420"/>
        <label>1</label>
        <note>catalytic</note>
    </ligand>
</feature>
<dbReference type="Gene3D" id="3.40.190.80">
    <property type="match status" value="1"/>
</dbReference>
<feature type="binding site" evidence="4">
    <location>
        <position position="244"/>
    </location>
    <ligand>
        <name>Mg(2+)</name>
        <dbReference type="ChEBI" id="CHEBI:18420"/>
        <label>1</label>
        <note>catalytic</note>
    </ligand>
</feature>
<dbReference type="Pfam" id="PF00459">
    <property type="entry name" value="Inositol_P"/>
    <property type="match status" value="1"/>
</dbReference>
<dbReference type="Gene3D" id="3.30.540.10">
    <property type="entry name" value="Fructose-1,6-Bisphosphatase, subunit A, domain 1"/>
    <property type="match status" value="1"/>
</dbReference>
<keyword evidence="2" id="KW-0378">Hydrolase</keyword>
<organism evidence="5 6">
    <name type="scientific">Plebeiibacterium marinum</name>
    <dbReference type="NCBI Taxonomy" id="2992111"/>
    <lineage>
        <taxon>Bacteria</taxon>
        <taxon>Pseudomonadati</taxon>
        <taxon>Bacteroidota</taxon>
        <taxon>Bacteroidia</taxon>
        <taxon>Marinilabiliales</taxon>
        <taxon>Marinilabiliaceae</taxon>
        <taxon>Plebeiibacterium</taxon>
    </lineage>
</organism>
<feature type="binding site" evidence="4">
    <location>
        <position position="107"/>
    </location>
    <ligand>
        <name>Mg(2+)</name>
        <dbReference type="ChEBI" id="CHEBI:18420"/>
        <label>1</label>
        <note>catalytic</note>
    </ligand>
</feature>
<evidence type="ECO:0000256" key="4">
    <source>
        <dbReference type="PIRSR" id="PIRSR600760-2"/>
    </source>
</evidence>
<evidence type="ECO:0000256" key="1">
    <source>
        <dbReference type="ARBA" id="ARBA00022723"/>
    </source>
</evidence>
<dbReference type="Proteomes" id="UP001207408">
    <property type="component" value="Unassembled WGS sequence"/>
</dbReference>
<dbReference type="SUPFAM" id="SSF56655">
    <property type="entry name" value="Carbohydrate phosphatase"/>
    <property type="match status" value="1"/>
</dbReference>
<dbReference type="AlphaFoldDB" id="A0AAE3SJN1"/>
<keyword evidence="3 4" id="KW-0460">Magnesium</keyword>
<comment type="caution">
    <text evidence="5">The sequence shown here is derived from an EMBL/GenBank/DDBJ whole genome shotgun (WGS) entry which is preliminary data.</text>
</comment>
<keyword evidence="6" id="KW-1185">Reference proteome</keyword>
<reference evidence="5" key="1">
    <citation type="submission" date="2022-10" db="EMBL/GenBank/DDBJ databases">
        <authorList>
            <person name="Yu W.X."/>
        </authorList>
    </citation>
    <scope>NUCLEOTIDE SEQUENCE</scope>
    <source>
        <strain evidence="5">D04</strain>
    </source>
</reference>
<gene>
    <name evidence="5" type="ORF">OM074_09735</name>
</gene>
<sequence length="301" mass="33272">MLSTQVLQLLSQKAIEAAKEAATFISSYDIENVTVDIKKNEVGCLTPQGGTSVASQVVTEVDIKSQEIILNILNPTIREYDLGILAEEIVDDNSRFEKDCFWCIDPLDGTLPYTQGYQGYSVSIALVAKDGTPVIGVVCNPVTMDVYHAFLGGGAFKNGNSWTDDKRPGDKYFTLINDRSFTKHPKFKDITMCVNDVAMDSGYSTFKMIKQGGAVMNAIWVLENRPACYFKLPKKEKGGGSIWDFAATACIFTELGVPVSDIYGNKLDLNSKESTFMNNYGVLFYDVPDIQCNNMLAKFLE</sequence>
<dbReference type="PANTHER" id="PTHR20854">
    <property type="entry name" value="INOSITOL MONOPHOSPHATASE"/>
    <property type="match status" value="1"/>
</dbReference>
<dbReference type="GO" id="GO:0008934">
    <property type="term" value="F:inositol monophosphate 1-phosphatase activity"/>
    <property type="evidence" value="ECO:0007669"/>
    <property type="project" value="TreeGrafter"/>
</dbReference>
<name>A0AAE3SJN1_9BACT</name>
<dbReference type="InterPro" id="IPR000760">
    <property type="entry name" value="Inositol_monophosphatase-like"/>
</dbReference>
<dbReference type="GO" id="GO:0046872">
    <property type="term" value="F:metal ion binding"/>
    <property type="evidence" value="ECO:0007669"/>
    <property type="project" value="UniProtKB-KW"/>
</dbReference>
<accession>A0AAE3SJN1</accession>
<dbReference type="EMBL" id="JAPDPI010000017">
    <property type="protein sequence ID" value="MCW3805910.1"/>
    <property type="molecule type" value="Genomic_DNA"/>
</dbReference>
<evidence type="ECO:0000313" key="5">
    <source>
        <dbReference type="EMBL" id="MCW3805910.1"/>
    </source>
</evidence>